<dbReference type="SUPFAM" id="SSF55424">
    <property type="entry name" value="FAD/NAD-linked reductases, dimerisation (C-terminal) domain"/>
    <property type="match status" value="1"/>
</dbReference>
<evidence type="ECO:0000259" key="6">
    <source>
        <dbReference type="Pfam" id="PF14759"/>
    </source>
</evidence>
<comment type="cofactor">
    <cofactor evidence="1">
        <name>FAD</name>
        <dbReference type="ChEBI" id="CHEBI:57692"/>
    </cofactor>
</comment>
<dbReference type="InterPro" id="IPR036188">
    <property type="entry name" value="FAD/NAD-bd_sf"/>
</dbReference>
<evidence type="ECO:0000256" key="2">
    <source>
        <dbReference type="ARBA" id="ARBA00022630"/>
    </source>
</evidence>
<dbReference type="Gene3D" id="3.30.390.30">
    <property type="match status" value="1"/>
</dbReference>
<reference evidence="7 8" key="1">
    <citation type="submission" date="2024-04" db="EMBL/GenBank/DDBJ databases">
        <title>Novel species of the genus Ideonella isolated from streams.</title>
        <authorList>
            <person name="Lu H."/>
        </authorList>
    </citation>
    <scope>NUCLEOTIDE SEQUENCE [LARGE SCALE GENOMIC DNA]</scope>
    <source>
        <strain evidence="7 8">BYS139W</strain>
    </source>
</reference>
<accession>A0ABU9BCU3</accession>
<evidence type="ECO:0000256" key="1">
    <source>
        <dbReference type="ARBA" id="ARBA00001974"/>
    </source>
</evidence>
<dbReference type="PRINTS" id="PR00368">
    <property type="entry name" value="FADPNR"/>
</dbReference>
<keyword evidence="3" id="KW-0274">FAD</keyword>
<dbReference type="InterPro" id="IPR016156">
    <property type="entry name" value="FAD/NAD-linked_Rdtase_dimer_sf"/>
</dbReference>
<evidence type="ECO:0000256" key="4">
    <source>
        <dbReference type="ARBA" id="ARBA00023002"/>
    </source>
</evidence>
<dbReference type="Gene3D" id="3.50.50.60">
    <property type="entry name" value="FAD/NAD(P)-binding domain"/>
    <property type="match status" value="2"/>
</dbReference>
<evidence type="ECO:0000313" key="7">
    <source>
        <dbReference type="EMBL" id="MEK8027606.1"/>
    </source>
</evidence>
<dbReference type="Pfam" id="PF14759">
    <property type="entry name" value="Reductase_C"/>
    <property type="match status" value="1"/>
</dbReference>
<evidence type="ECO:0000259" key="5">
    <source>
        <dbReference type="Pfam" id="PF07992"/>
    </source>
</evidence>
<keyword evidence="8" id="KW-1185">Reference proteome</keyword>
<dbReference type="PANTHER" id="PTHR43557">
    <property type="entry name" value="APOPTOSIS-INDUCING FACTOR 1"/>
    <property type="match status" value="1"/>
</dbReference>
<keyword evidence="4" id="KW-0560">Oxidoreductase</keyword>
<keyword evidence="2" id="KW-0285">Flavoprotein</keyword>
<gene>
    <name evidence="7" type="ORF">AACH11_16705</name>
</gene>
<dbReference type="Pfam" id="PF07992">
    <property type="entry name" value="Pyr_redox_2"/>
    <property type="match status" value="1"/>
</dbReference>
<dbReference type="InterPro" id="IPR050446">
    <property type="entry name" value="FAD-oxidoreductase/Apoptosis"/>
</dbReference>
<protein>
    <submittedName>
        <fullName evidence="7">FAD-dependent oxidoreductase</fullName>
    </submittedName>
</protein>
<dbReference type="SUPFAM" id="SSF51905">
    <property type="entry name" value="FAD/NAD(P)-binding domain"/>
    <property type="match status" value="1"/>
</dbReference>
<evidence type="ECO:0000256" key="3">
    <source>
        <dbReference type="ARBA" id="ARBA00022827"/>
    </source>
</evidence>
<dbReference type="InterPro" id="IPR023753">
    <property type="entry name" value="FAD/NAD-binding_dom"/>
</dbReference>
<dbReference type="RefSeq" id="WP_341375387.1">
    <property type="nucleotide sequence ID" value="NZ_JBBUTF010000015.1"/>
</dbReference>
<dbReference type="EMBL" id="JBBUTF010000015">
    <property type="protein sequence ID" value="MEK8027606.1"/>
    <property type="molecule type" value="Genomic_DNA"/>
</dbReference>
<dbReference type="InterPro" id="IPR028202">
    <property type="entry name" value="Reductase_C"/>
</dbReference>
<feature type="domain" description="FAD/NAD(P)-binding" evidence="5">
    <location>
        <begin position="15"/>
        <end position="360"/>
    </location>
</feature>
<proteinExistence type="predicted"/>
<feature type="domain" description="Reductase C-terminal" evidence="6">
    <location>
        <begin position="379"/>
        <end position="466"/>
    </location>
</feature>
<sequence length="469" mass="47183">MDTAPLPPSAAADPMVIVGAGECGALAALTLRQRGWPHGIVLIGEEPVGPYERPALSKPADDGTPWRPMAETAQLAEAGITLQLGTAVTAIDRGPRTLRLADGRRLRWHRLLLATGAVPRPLAVPGGARARVLRTLADAQALFEAARALSGGAAGTSAAAAVAASASLAAAASRAFAPASAADASSAPRSALAFAADANAAPTSASAPQAVIVGGGLIGLESAALLRGLGLGVTVVETGPVLLGRVVPAALARRLQALHEAAGVQVITGAAVEAVTADSVQLRDGRQLPAACVLAAIGVQPATALAEAAGLTCADGIVVDARLATADPTVFAAGDCAAVQTAPDTAPQRSQSWRAAREQGVHAAGAMLGEAAPLVQRPWFWSDQLGHGLQVAGRPEADRPWIERPSGPGATLLLQLDGEGRLAAAAGLAPGQAIARDIRLLERLMDAGIRPDPAVLADAAVPLKSLWPR</sequence>
<dbReference type="PANTHER" id="PTHR43557:SF2">
    <property type="entry name" value="RIESKE DOMAIN-CONTAINING PROTEIN-RELATED"/>
    <property type="match status" value="1"/>
</dbReference>
<organism evidence="7 8">
    <name type="scientific">Pseudaquabacterium rugosum</name>
    <dbReference type="NCBI Taxonomy" id="2984194"/>
    <lineage>
        <taxon>Bacteria</taxon>
        <taxon>Pseudomonadati</taxon>
        <taxon>Pseudomonadota</taxon>
        <taxon>Betaproteobacteria</taxon>
        <taxon>Burkholderiales</taxon>
        <taxon>Sphaerotilaceae</taxon>
        <taxon>Pseudaquabacterium</taxon>
    </lineage>
</organism>
<comment type="caution">
    <text evidence="7">The sequence shown here is derived from an EMBL/GenBank/DDBJ whole genome shotgun (WGS) entry which is preliminary data.</text>
</comment>
<dbReference type="PRINTS" id="PR00411">
    <property type="entry name" value="PNDRDTASEI"/>
</dbReference>
<evidence type="ECO:0000313" key="8">
    <source>
        <dbReference type="Proteomes" id="UP001368500"/>
    </source>
</evidence>
<dbReference type="Proteomes" id="UP001368500">
    <property type="component" value="Unassembled WGS sequence"/>
</dbReference>
<name>A0ABU9BCU3_9BURK</name>